<accession>A0A699X6Y4</accession>
<keyword evidence="2" id="KW-0067">ATP-binding</keyword>
<feature type="non-terminal residue" evidence="4">
    <location>
        <position position="95"/>
    </location>
</feature>
<dbReference type="Gene3D" id="3.40.50.300">
    <property type="entry name" value="P-loop containing nucleotide triphosphate hydrolases"/>
    <property type="match status" value="1"/>
</dbReference>
<comment type="caution">
    <text evidence="4">The sequence shown here is derived from an EMBL/GenBank/DDBJ whole genome shotgun (WGS) entry which is preliminary data.</text>
</comment>
<name>A0A699X6Y4_TANCI</name>
<evidence type="ECO:0000256" key="2">
    <source>
        <dbReference type="ARBA" id="ARBA00022840"/>
    </source>
</evidence>
<dbReference type="InterPro" id="IPR027417">
    <property type="entry name" value="P-loop_NTPase"/>
</dbReference>
<feature type="domain" description="ClpA/ClpB AAA lid" evidence="3">
    <location>
        <begin position="2"/>
        <end position="76"/>
    </location>
</feature>
<protein>
    <recommendedName>
        <fullName evidence="3">ClpA/ClpB AAA lid domain-containing protein</fullName>
    </recommendedName>
</protein>
<gene>
    <name evidence="4" type="ORF">Tci_926199</name>
</gene>
<reference evidence="4" key="1">
    <citation type="journal article" date="2019" name="Sci. Rep.">
        <title>Draft genome of Tanacetum cinerariifolium, the natural source of mosquito coil.</title>
        <authorList>
            <person name="Yamashiro T."/>
            <person name="Shiraishi A."/>
            <person name="Satake H."/>
            <person name="Nakayama K."/>
        </authorList>
    </citation>
    <scope>NUCLEOTIDE SEQUENCE</scope>
</reference>
<organism evidence="4">
    <name type="scientific">Tanacetum cinerariifolium</name>
    <name type="common">Dalmatian daisy</name>
    <name type="synonym">Chrysanthemum cinerariifolium</name>
    <dbReference type="NCBI Taxonomy" id="118510"/>
    <lineage>
        <taxon>Eukaryota</taxon>
        <taxon>Viridiplantae</taxon>
        <taxon>Streptophyta</taxon>
        <taxon>Embryophyta</taxon>
        <taxon>Tracheophyta</taxon>
        <taxon>Spermatophyta</taxon>
        <taxon>Magnoliopsida</taxon>
        <taxon>eudicotyledons</taxon>
        <taxon>Gunneridae</taxon>
        <taxon>Pentapetalae</taxon>
        <taxon>asterids</taxon>
        <taxon>campanulids</taxon>
        <taxon>Asterales</taxon>
        <taxon>Asteraceae</taxon>
        <taxon>Asteroideae</taxon>
        <taxon>Anthemideae</taxon>
        <taxon>Anthemidinae</taxon>
        <taxon>Tanacetum</taxon>
    </lineage>
</organism>
<sequence length="95" mass="10415">MDEALVQAVRLSNRYITGRQLPDKAVSVLDTACARVALAQSAQPGPLEDCKRLIENVQSEITVLNQEASKGSDHSRRLAALNDELQAATQRRETL</sequence>
<evidence type="ECO:0000259" key="3">
    <source>
        <dbReference type="Pfam" id="PF17871"/>
    </source>
</evidence>
<dbReference type="AlphaFoldDB" id="A0A699X6Y4"/>
<evidence type="ECO:0000313" key="4">
    <source>
        <dbReference type="EMBL" id="GFD54230.1"/>
    </source>
</evidence>
<evidence type="ECO:0000256" key="1">
    <source>
        <dbReference type="ARBA" id="ARBA00022741"/>
    </source>
</evidence>
<keyword evidence="1" id="KW-0547">Nucleotide-binding</keyword>
<dbReference type="GO" id="GO:0005524">
    <property type="term" value="F:ATP binding"/>
    <property type="evidence" value="ECO:0007669"/>
    <property type="project" value="UniProtKB-KW"/>
</dbReference>
<dbReference type="SUPFAM" id="SSF52540">
    <property type="entry name" value="P-loop containing nucleoside triphosphate hydrolases"/>
    <property type="match status" value="1"/>
</dbReference>
<dbReference type="EMBL" id="BKCJ011803604">
    <property type="protein sequence ID" value="GFD54230.1"/>
    <property type="molecule type" value="Genomic_DNA"/>
</dbReference>
<dbReference type="InterPro" id="IPR041546">
    <property type="entry name" value="ClpA/ClpB_AAA_lid"/>
</dbReference>
<proteinExistence type="predicted"/>
<dbReference type="Pfam" id="PF17871">
    <property type="entry name" value="AAA_lid_9"/>
    <property type="match status" value="1"/>
</dbReference>